<sequence>MTPTDAARAAGVPVSTLRYYERRGFLSPERDPHSGYRRYSEEDVRRARFVQRAQRLGFGMGDVAAFLTLSEKGVVPSSRLRAVVEAKLADLDSRIADLARMREALAALADGAADGDCACPVEAALTGAGPGTGSAPGS</sequence>
<dbReference type="Proteomes" id="UP000235464">
    <property type="component" value="Chromosome I"/>
</dbReference>
<proteinExistence type="predicted"/>
<dbReference type="GO" id="GO:0003700">
    <property type="term" value="F:DNA-binding transcription factor activity"/>
    <property type="evidence" value="ECO:0007669"/>
    <property type="project" value="InterPro"/>
</dbReference>
<evidence type="ECO:0000256" key="3">
    <source>
        <dbReference type="ARBA" id="ARBA00023125"/>
    </source>
</evidence>
<dbReference type="SUPFAM" id="SSF46955">
    <property type="entry name" value="Putative DNA-binding domain"/>
    <property type="match status" value="1"/>
</dbReference>
<evidence type="ECO:0000256" key="4">
    <source>
        <dbReference type="ARBA" id="ARBA00023163"/>
    </source>
</evidence>
<dbReference type="PROSITE" id="PS50937">
    <property type="entry name" value="HTH_MERR_2"/>
    <property type="match status" value="1"/>
</dbReference>
<dbReference type="InterPro" id="IPR009061">
    <property type="entry name" value="DNA-bd_dom_put_sf"/>
</dbReference>
<dbReference type="InterPro" id="IPR000551">
    <property type="entry name" value="MerR-type_HTH_dom"/>
</dbReference>
<protein>
    <submittedName>
        <fullName evidence="6">Mercuric resistance operon regulatory protein</fullName>
    </submittedName>
</protein>
<keyword evidence="2" id="KW-0805">Transcription regulation</keyword>
<dbReference type="PANTHER" id="PTHR30204:SF69">
    <property type="entry name" value="MERR-FAMILY TRANSCRIPTIONAL REGULATOR"/>
    <property type="match status" value="1"/>
</dbReference>
<dbReference type="Pfam" id="PF13411">
    <property type="entry name" value="MerR_1"/>
    <property type="match status" value="1"/>
</dbReference>
<feature type="domain" description="HTH merR-type" evidence="5">
    <location>
        <begin position="1"/>
        <end position="69"/>
    </location>
</feature>
<dbReference type="InterPro" id="IPR047057">
    <property type="entry name" value="MerR_fam"/>
</dbReference>
<keyword evidence="4" id="KW-0804">Transcription</keyword>
<evidence type="ECO:0000256" key="1">
    <source>
        <dbReference type="ARBA" id="ARBA00022491"/>
    </source>
</evidence>
<dbReference type="AlphaFoldDB" id="A0A2N9BLS7"/>
<reference evidence="7" key="1">
    <citation type="submission" date="2017-11" db="EMBL/GenBank/DDBJ databases">
        <authorList>
            <person name="Wibberg D."/>
        </authorList>
    </citation>
    <scope>NUCLEOTIDE SEQUENCE [LARGE SCALE GENOMIC DNA]</scope>
</reference>
<dbReference type="EMBL" id="LT963352">
    <property type="protein sequence ID" value="SOR84316.1"/>
    <property type="molecule type" value="Genomic_DNA"/>
</dbReference>
<evidence type="ECO:0000313" key="7">
    <source>
        <dbReference type="Proteomes" id="UP000235464"/>
    </source>
</evidence>
<dbReference type="RefSeq" id="WP_010038552.1">
    <property type="nucleotide sequence ID" value="NZ_LT962942.1"/>
</dbReference>
<dbReference type="SMART" id="SM00422">
    <property type="entry name" value="HTH_MERR"/>
    <property type="match status" value="1"/>
</dbReference>
<keyword evidence="7" id="KW-1185">Reference proteome</keyword>
<dbReference type="PRINTS" id="PR00040">
    <property type="entry name" value="HTHMERR"/>
</dbReference>
<accession>A0A2N9BLS7</accession>
<dbReference type="Gene3D" id="1.10.1660.10">
    <property type="match status" value="1"/>
</dbReference>
<evidence type="ECO:0000256" key="2">
    <source>
        <dbReference type="ARBA" id="ARBA00023015"/>
    </source>
</evidence>
<evidence type="ECO:0000313" key="6">
    <source>
        <dbReference type="EMBL" id="SOR84316.1"/>
    </source>
</evidence>
<dbReference type="GO" id="GO:0003677">
    <property type="term" value="F:DNA binding"/>
    <property type="evidence" value="ECO:0007669"/>
    <property type="project" value="UniProtKB-KW"/>
</dbReference>
<dbReference type="PANTHER" id="PTHR30204">
    <property type="entry name" value="REDOX-CYCLING DRUG-SENSING TRANSCRIPTIONAL ACTIVATOR SOXR"/>
    <property type="match status" value="1"/>
</dbReference>
<keyword evidence="1" id="KW-0678">Repressor</keyword>
<name>A0A2N9BLS7_STRCX</name>
<dbReference type="OrthoDB" id="5242095at2"/>
<keyword evidence="3" id="KW-0238">DNA-binding</keyword>
<evidence type="ECO:0000259" key="5">
    <source>
        <dbReference type="PROSITE" id="PS50937"/>
    </source>
</evidence>
<organism evidence="6 7">
    <name type="scientific">Streptomyces chartreusis NRRL 3882</name>
    <dbReference type="NCBI Taxonomy" id="1079985"/>
    <lineage>
        <taxon>Bacteria</taxon>
        <taxon>Bacillati</taxon>
        <taxon>Actinomycetota</taxon>
        <taxon>Actinomycetes</taxon>
        <taxon>Kitasatosporales</taxon>
        <taxon>Streptomycetaceae</taxon>
        <taxon>Streptomyces</taxon>
    </lineage>
</organism>
<gene>
    <name evidence="6" type="primary">merR</name>
    <name evidence="6" type="ORF">SCNRRL3882_7761</name>
</gene>